<reference evidence="2" key="1">
    <citation type="journal article" date="2023" name="bioRxiv">
        <title>Improved chromosome-level genome assembly for marigold (Tagetes erecta).</title>
        <authorList>
            <person name="Jiang F."/>
            <person name="Yuan L."/>
            <person name="Wang S."/>
            <person name="Wang H."/>
            <person name="Xu D."/>
            <person name="Wang A."/>
            <person name="Fan W."/>
        </authorList>
    </citation>
    <scope>NUCLEOTIDE SEQUENCE</scope>
    <source>
        <strain evidence="2">WSJ</strain>
        <tissue evidence="2">Leaf</tissue>
    </source>
</reference>
<keyword evidence="3" id="KW-1185">Reference proteome</keyword>
<dbReference type="InterPro" id="IPR026960">
    <property type="entry name" value="RVT-Znf"/>
</dbReference>
<gene>
    <name evidence="2" type="ORF">QVD17_18058</name>
</gene>
<accession>A0AAD8KM09</accession>
<evidence type="ECO:0000313" key="3">
    <source>
        <dbReference type="Proteomes" id="UP001229421"/>
    </source>
</evidence>
<protein>
    <recommendedName>
        <fullName evidence="1">Reverse transcriptase zinc-binding domain-containing protein</fullName>
    </recommendedName>
</protein>
<dbReference type="PANTHER" id="PTHR33116:SF78">
    <property type="entry name" value="OS12G0587133 PROTEIN"/>
    <property type="match status" value="1"/>
</dbReference>
<sequence length="190" mass="21417">MVLNRLPLRVSLAHRGVHLDLAECPICNSGLEDKDHIFAYCPFASMVWTQVGVWLKLPIVSSSSLDNIMDTTGYGMRNGSSLQIIVDSVLKSALWCIWKTRNDRVFKNINPCPYKTVEEIKILSFLWVKNRAKFGWLEWNMWVGSNLLLLPPVIPPPPFLRPPAVSAAASNCTSSPLLRSPATCLIFRFF</sequence>
<name>A0AAD8KM09_TARER</name>
<comment type="caution">
    <text evidence="2">The sequence shown here is derived from an EMBL/GenBank/DDBJ whole genome shotgun (WGS) entry which is preliminary data.</text>
</comment>
<dbReference type="EMBL" id="JAUHHV010000005">
    <property type="protein sequence ID" value="KAK1422772.1"/>
    <property type="molecule type" value="Genomic_DNA"/>
</dbReference>
<evidence type="ECO:0000313" key="2">
    <source>
        <dbReference type="EMBL" id="KAK1422772.1"/>
    </source>
</evidence>
<feature type="domain" description="Reverse transcriptase zinc-binding" evidence="1">
    <location>
        <begin position="2"/>
        <end position="48"/>
    </location>
</feature>
<dbReference type="Pfam" id="PF13966">
    <property type="entry name" value="zf-RVT"/>
    <property type="match status" value="1"/>
</dbReference>
<dbReference type="AlphaFoldDB" id="A0AAD8KM09"/>
<dbReference type="PANTHER" id="PTHR33116">
    <property type="entry name" value="REVERSE TRANSCRIPTASE ZINC-BINDING DOMAIN-CONTAINING PROTEIN-RELATED-RELATED"/>
    <property type="match status" value="1"/>
</dbReference>
<proteinExistence type="predicted"/>
<organism evidence="2 3">
    <name type="scientific">Tagetes erecta</name>
    <name type="common">African marigold</name>
    <dbReference type="NCBI Taxonomy" id="13708"/>
    <lineage>
        <taxon>Eukaryota</taxon>
        <taxon>Viridiplantae</taxon>
        <taxon>Streptophyta</taxon>
        <taxon>Embryophyta</taxon>
        <taxon>Tracheophyta</taxon>
        <taxon>Spermatophyta</taxon>
        <taxon>Magnoliopsida</taxon>
        <taxon>eudicotyledons</taxon>
        <taxon>Gunneridae</taxon>
        <taxon>Pentapetalae</taxon>
        <taxon>asterids</taxon>
        <taxon>campanulids</taxon>
        <taxon>Asterales</taxon>
        <taxon>Asteraceae</taxon>
        <taxon>Asteroideae</taxon>
        <taxon>Heliantheae alliance</taxon>
        <taxon>Tageteae</taxon>
        <taxon>Tagetes</taxon>
    </lineage>
</organism>
<dbReference type="Proteomes" id="UP001229421">
    <property type="component" value="Unassembled WGS sequence"/>
</dbReference>
<evidence type="ECO:0000259" key="1">
    <source>
        <dbReference type="Pfam" id="PF13966"/>
    </source>
</evidence>